<keyword evidence="4" id="KW-0472">Membrane</keyword>
<dbReference type="Proteomes" id="UP000838324">
    <property type="component" value="Unassembled WGS sequence"/>
</dbReference>
<keyword evidence="4" id="KW-1133">Transmembrane helix</keyword>
<sequence length="425" mass="47085">MPVHDISATLMVELLSLEHSADGCQMEVGLTRGGGSHKRQIISIDEYTYLQLLALGPFEGQRVRLSLYTKWDPFRGTQFSSLVKMNRTFSETLYFACSDSYKSLLSLLKQPEETPSAEPAPQVAEVTVPAASPRQKRERTALWSRPILLRGLVFSLLLAVFLLRMDGEVELFTNSAEAKQDASLEAAGSEVEEIVPAAYIPDVRLAALQSGQTEAAPVPVAVPEQPELSYEAIELTGDSYEYSLPEGYVALSFDDGPSRYTEQLVDILVKEGVAANFLFIGQNVSRYPGAVRYADLHGMPVGNHSWDHSDLTANSAEENRDNLARANQSLEQLITGPVTIFRPPYGAVNQQLAEEAGRQHLKVLLWNRDPEDWKADSPEKIVDYFHDTDPSGGIYLLHEKSITVQVLPEIIAYLKGKGLKFAIFK</sequence>
<dbReference type="PROSITE" id="PS51677">
    <property type="entry name" value="NODB"/>
    <property type="match status" value="1"/>
</dbReference>
<feature type="region of interest" description="Disordered" evidence="3">
    <location>
        <begin position="113"/>
        <end position="132"/>
    </location>
</feature>
<dbReference type="CDD" id="cd10917">
    <property type="entry name" value="CE4_NodB_like_6s_7s"/>
    <property type="match status" value="1"/>
</dbReference>
<comment type="caution">
    <text evidence="6">The sequence shown here is derived from an EMBL/GenBank/DDBJ whole genome shotgun (WGS) entry which is preliminary data.</text>
</comment>
<keyword evidence="7" id="KW-1185">Reference proteome</keyword>
<name>A0ABM9CRL5_9BACL</name>
<keyword evidence="1" id="KW-0479">Metal-binding</keyword>
<evidence type="ECO:0000256" key="2">
    <source>
        <dbReference type="ARBA" id="ARBA00022801"/>
    </source>
</evidence>
<dbReference type="RefSeq" id="WP_236336659.1">
    <property type="nucleotide sequence ID" value="NZ_CAKMMG010000010.1"/>
</dbReference>
<organism evidence="6 7">
    <name type="scientific">Paenibacillus auburnensis</name>
    <dbReference type="NCBI Taxonomy" id="2905649"/>
    <lineage>
        <taxon>Bacteria</taxon>
        <taxon>Bacillati</taxon>
        <taxon>Bacillota</taxon>
        <taxon>Bacilli</taxon>
        <taxon>Bacillales</taxon>
        <taxon>Paenibacillaceae</taxon>
        <taxon>Paenibacillus</taxon>
    </lineage>
</organism>
<gene>
    <name evidence="6" type="ORF">PAECIP111892_04789</name>
</gene>
<evidence type="ECO:0000256" key="3">
    <source>
        <dbReference type="SAM" id="MobiDB-lite"/>
    </source>
</evidence>
<reference evidence="6" key="1">
    <citation type="submission" date="2022-01" db="EMBL/GenBank/DDBJ databases">
        <authorList>
            <person name="Criscuolo A."/>
        </authorList>
    </citation>
    <scope>NUCLEOTIDE SEQUENCE</scope>
    <source>
        <strain evidence="6">CIP111892</strain>
    </source>
</reference>
<dbReference type="InterPro" id="IPR050248">
    <property type="entry name" value="Polysacc_deacetylase_ArnD"/>
</dbReference>
<accession>A0ABM9CRL5</accession>
<dbReference type="PANTHER" id="PTHR10587:SF133">
    <property type="entry name" value="CHITIN DEACETYLASE 1-RELATED"/>
    <property type="match status" value="1"/>
</dbReference>
<dbReference type="Gene3D" id="3.20.20.370">
    <property type="entry name" value="Glycoside hydrolase/deacetylase"/>
    <property type="match status" value="1"/>
</dbReference>
<dbReference type="SUPFAM" id="SSF88713">
    <property type="entry name" value="Glycoside hydrolase/deacetylase"/>
    <property type="match status" value="1"/>
</dbReference>
<dbReference type="Pfam" id="PF01522">
    <property type="entry name" value="Polysacc_deac_1"/>
    <property type="match status" value="1"/>
</dbReference>
<dbReference type="PANTHER" id="PTHR10587">
    <property type="entry name" value="GLYCOSYL TRANSFERASE-RELATED"/>
    <property type="match status" value="1"/>
</dbReference>
<evidence type="ECO:0000313" key="7">
    <source>
        <dbReference type="Proteomes" id="UP000838324"/>
    </source>
</evidence>
<evidence type="ECO:0000313" key="6">
    <source>
        <dbReference type="EMBL" id="CAH1220293.1"/>
    </source>
</evidence>
<protein>
    <recommendedName>
        <fullName evidence="5">NodB homology domain-containing protein</fullName>
    </recommendedName>
</protein>
<dbReference type="InterPro" id="IPR011330">
    <property type="entry name" value="Glyco_hydro/deAcase_b/a-brl"/>
</dbReference>
<dbReference type="InterPro" id="IPR002509">
    <property type="entry name" value="NODB_dom"/>
</dbReference>
<proteinExistence type="predicted"/>
<evidence type="ECO:0000256" key="1">
    <source>
        <dbReference type="ARBA" id="ARBA00022723"/>
    </source>
</evidence>
<keyword evidence="4" id="KW-0812">Transmembrane</keyword>
<feature type="transmembrane region" description="Helical" evidence="4">
    <location>
        <begin position="147"/>
        <end position="165"/>
    </location>
</feature>
<keyword evidence="2" id="KW-0378">Hydrolase</keyword>
<dbReference type="EMBL" id="CAKMMG010000010">
    <property type="protein sequence ID" value="CAH1220293.1"/>
    <property type="molecule type" value="Genomic_DNA"/>
</dbReference>
<evidence type="ECO:0000259" key="5">
    <source>
        <dbReference type="PROSITE" id="PS51677"/>
    </source>
</evidence>
<feature type="domain" description="NodB homology" evidence="5">
    <location>
        <begin position="247"/>
        <end position="422"/>
    </location>
</feature>
<evidence type="ECO:0000256" key="4">
    <source>
        <dbReference type="SAM" id="Phobius"/>
    </source>
</evidence>